<protein>
    <submittedName>
        <fullName evidence="6">Fibronectin type III domain-containing protein</fullName>
    </submittedName>
</protein>
<dbReference type="CDD" id="cd00063">
    <property type="entry name" value="FN3"/>
    <property type="match status" value="2"/>
</dbReference>
<evidence type="ECO:0000259" key="5">
    <source>
        <dbReference type="PROSITE" id="PS50853"/>
    </source>
</evidence>
<dbReference type="EMBL" id="JBHSBH010000012">
    <property type="protein sequence ID" value="MFC3998129.1"/>
    <property type="molecule type" value="Genomic_DNA"/>
</dbReference>
<reference evidence="7" key="1">
    <citation type="journal article" date="2019" name="Int. J. Syst. Evol. Microbiol.">
        <title>The Global Catalogue of Microorganisms (GCM) 10K type strain sequencing project: providing services to taxonomists for standard genome sequencing and annotation.</title>
        <authorList>
            <consortium name="The Broad Institute Genomics Platform"/>
            <consortium name="The Broad Institute Genome Sequencing Center for Infectious Disease"/>
            <person name="Wu L."/>
            <person name="Ma J."/>
        </authorList>
    </citation>
    <scope>NUCLEOTIDE SEQUENCE [LARGE SCALE GENOMIC DNA]</scope>
    <source>
        <strain evidence="7">TBRC 1826</strain>
    </source>
</reference>
<feature type="compositionally biased region" description="Pro residues" evidence="4">
    <location>
        <begin position="438"/>
        <end position="459"/>
    </location>
</feature>
<dbReference type="InterPro" id="IPR050964">
    <property type="entry name" value="Striated_Muscle_Regulatory"/>
</dbReference>
<dbReference type="InterPro" id="IPR003961">
    <property type="entry name" value="FN3_dom"/>
</dbReference>
<comment type="caution">
    <text evidence="6">The sequence shown here is derived from an EMBL/GenBank/DDBJ whole genome shotgun (WGS) entry which is preliminary data.</text>
</comment>
<keyword evidence="3" id="KW-0624">Polysaccharide degradation</keyword>
<dbReference type="SMART" id="SM00060">
    <property type="entry name" value="FN3"/>
    <property type="match status" value="3"/>
</dbReference>
<dbReference type="SUPFAM" id="SSF49265">
    <property type="entry name" value="Fibronectin type III"/>
    <property type="match status" value="2"/>
</dbReference>
<organism evidence="6 7">
    <name type="scientific">Nocardiopsis sediminis</name>
    <dbReference type="NCBI Taxonomy" id="1778267"/>
    <lineage>
        <taxon>Bacteria</taxon>
        <taxon>Bacillati</taxon>
        <taxon>Actinomycetota</taxon>
        <taxon>Actinomycetes</taxon>
        <taxon>Streptosporangiales</taxon>
        <taxon>Nocardiopsidaceae</taxon>
        <taxon>Nocardiopsis</taxon>
    </lineage>
</organism>
<dbReference type="Proteomes" id="UP001595847">
    <property type="component" value="Unassembled WGS sequence"/>
</dbReference>
<dbReference type="SUPFAM" id="SSF50956">
    <property type="entry name" value="Thermostable phytase (3-phytase)"/>
    <property type="match status" value="1"/>
</dbReference>
<feature type="compositionally biased region" description="Pro residues" evidence="4">
    <location>
        <begin position="368"/>
        <end position="379"/>
    </location>
</feature>
<dbReference type="InterPro" id="IPR011044">
    <property type="entry name" value="Quino_amine_DH_bsu"/>
</dbReference>
<proteinExistence type="predicted"/>
<keyword evidence="2" id="KW-0326">Glycosidase</keyword>
<evidence type="ECO:0000313" key="7">
    <source>
        <dbReference type="Proteomes" id="UP001595847"/>
    </source>
</evidence>
<dbReference type="PANTHER" id="PTHR13817:SF73">
    <property type="entry name" value="FIBRONECTIN TYPE-III DOMAIN-CONTAINING PROTEIN"/>
    <property type="match status" value="1"/>
</dbReference>
<gene>
    <name evidence="6" type="ORF">ACFOVU_19525</name>
</gene>
<evidence type="ECO:0000256" key="1">
    <source>
        <dbReference type="ARBA" id="ARBA00022737"/>
    </source>
</evidence>
<feature type="region of interest" description="Disordered" evidence="4">
    <location>
        <begin position="363"/>
        <end position="483"/>
    </location>
</feature>
<accession>A0ABV8FRX9</accession>
<feature type="domain" description="Fibronectin type-III" evidence="5">
    <location>
        <begin position="482"/>
        <end position="569"/>
    </location>
</feature>
<keyword evidence="2" id="KW-0378">Hydrolase</keyword>
<dbReference type="PANTHER" id="PTHR13817">
    <property type="entry name" value="TITIN"/>
    <property type="match status" value="1"/>
</dbReference>
<keyword evidence="7" id="KW-1185">Reference proteome</keyword>
<dbReference type="InterPro" id="IPR036116">
    <property type="entry name" value="FN3_sf"/>
</dbReference>
<dbReference type="PROSITE" id="PS51257">
    <property type="entry name" value="PROKAR_LIPOPROTEIN"/>
    <property type="match status" value="1"/>
</dbReference>
<sequence>MRGRIASALAAIRRTASTTTIATLSLALACTLFGAGALGGAVRLSDGQVWLWSSPVGELSRIDADDGRVDLTTEVPESAGNSVEITQTDDHLILHDLDTGRMTSIDLSDMAFSGRLDLAPDDDHGVFLDGDRGIIVDRREGEVRAIDPATFTATGEALKLPAPLVGGGFDAQGTFWVGAPGQGTVTGIRTADGAARADTSIGVADPADDVVLTVRDQGPLVVNRSDDTITEVRGGRTAEVASPVDLSDAVVPPTMPGGLVAVTVPGADTVLTLPGPHDGDGVAALPAEGIGSGIAVPYEGRVYLPGGDDRVRVFGADGAETDPLEVPGGEGPIGLEAREGHLFVNSPGSGAALVIGPSGEAVEIDKYAPPPGPGGPPSGAPENGQPEGQGPQAEPGDGASPPAGPQDGAADEPEEEPGRPAIPPDLDPGTEPEGPVEPALPEPSGPPPGTGPGDLPLPVPGTGSAGTGTPAGSSGTAGLGPVPGAPLPVTASVEGDRVAVAWQPAYSASPITGYAVSWEGGSTTVSGDSTGTVIDGLPEGVAVSFRVQAANAHGYGAAAVSEAVVAGEQAPPTPEDVDVAVTGAGSALLSWSAAPGAHDYAVTGAVPDTATGGSRITVYRATSATSITVSGLEPGGTYTLAVAARTEGGAQSTAAAAPAVTLPYLDAPDRAWAEVRDDGTIAVYWRPVAGAANYLVSPAGSGLQQVTVPHGEPVTIDREEFQTAVFQGGGGRCHSFTVQASDAAGRTGLTGDRTGIVCEDGAERPVRHSARPEGDHQ</sequence>
<dbReference type="InterPro" id="IPR013783">
    <property type="entry name" value="Ig-like_fold"/>
</dbReference>
<evidence type="ECO:0000256" key="4">
    <source>
        <dbReference type="SAM" id="MobiDB-lite"/>
    </source>
</evidence>
<evidence type="ECO:0000256" key="2">
    <source>
        <dbReference type="ARBA" id="ARBA00023295"/>
    </source>
</evidence>
<evidence type="ECO:0000256" key="3">
    <source>
        <dbReference type="ARBA" id="ARBA00023326"/>
    </source>
</evidence>
<dbReference type="Gene3D" id="2.60.40.10">
    <property type="entry name" value="Immunoglobulins"/>
    <property type="match status" value="2"/>
</dbReference>
<feature type="domain" description="Fibronectin type-III" evidence="5">
    <location>
        <begin position="573"/>
        <end position="664"/>
    </location>
</feature>
<dbReference type="SUPFAM" id="SSF50969">
    <property type="entry name" value="YVTN repeat-like/Quinoprotein amine dehydrogenase"/>
    <property type="match status" value="1"/>
</dbReference>
<feature type="compositionally biased region" description="Low complexity" evidence="4">
    <location>
        <begin position="460"/>
        <end position="483"/>
    </location>
</feature>
<name>A0ABV8FRX9_9ACTN</name>
<dbReference type="Pfam" id="PF00041">
    <property type="entry name" value="fn3"/>
    <property type="match status" value="2"/>
</dbReference>
<keyword evidence="1" id="KW-0677">Repeat</keyword>
<dbReference type="PROSITE" id="PS50853">
    <property type="entry name" value="FN3"/>
    <property type="match status" value="2"/>
</dbReference>
<keyword evidence="3" id="KW-0119">Carbohydrate metabolism</keyword>
<dbReference type="RefSeq" id="WP_378535683.1">
    <property type="nucleotide sequence ID" value="NZ_JBHSBH010000012.1"/>
</dbReference>
<evidence type="ECO:0000313" key="6">
    <source>
        <dbReference type="EMBL" id="MFC3998129.1"/>
    </source>
</evidence>